<keyword evidence="2" id="KW-1185">Reference proteome</keyword>
<evidence type="ECO:0000313" key="1">
    <source>
        <dbReference type="EMBL" id="KAJ5588664.1"/>
    </source>
</evidence>
<dbReference type="AlphaFoldDB" id="A0AAD6DLJ5"/>
<comment type="caution">
    <text evidence="1">The sequence shown here is derived from an EMBL/GenBank/DDBJ whole genome shotgun (WGS) entry which is preliminary data.</text>
</comment>
<sequence>MVATIIAVRLGTAAVEIHIMLQFMLGLHLWLMSPDRLVKLEAMTTAALNSCWNVEKARPGHLFKKLSTDVAQREMTITRILFLLPMTSLNILSALQPPELSWSGVGWRMSTAAVIAAYNLAVWFDNSSSGAQQPPRQGCGPPYIFLL</sequence>
<dbReference type="Proteomes" id="UP001213799">
    <property type="component" value="Unassembled WGS sequence"/>
</dbReference>
<reference evidence="1" key="1">
    <citation type="journal article" date="2023" name="IMA Fungus">
        <title>Comparative genomic study of the Penicillium genus elucidates a diverse pangenome and 15 lateral gene transfer events.</title>
        <authorList>
            <person name="Petersen C."/>
            <person name="Sorensen T."/>
            <person name="Nielsen M.R."/>
            <person name="Sondergaard T.E."/>
            <person name="Sorensen J.L."/>
            <person name="Fitzpatrick D.A."/>
            <person name="Frisvad J.C."/>
            <person name="Nielsen K.L."/>
        </authorList>
    </citation>
    <scope>NUCLEOTIDE SEQUENCE</scope>
    <source>
        <strain evidence="1">IBT 12815</strain>
    </source>
</reference>
<accession>A0AAD6DLJ5</accession>
<protein>
    <submittedName>
        <fullName evidence="1">Uncharacterized protein</fullName>
    </submittedName>
</protein>
<evidence type="ECO:0000313" key="2">
    <source>
        <dbReference type="Proteomes" id="UP001213799"/>
    </source>
</evidence>
<name>A0AAD6DLJ5_9EURO</name>
<dbReference type="GeneID" id="81592638"/>
<proteinExistence type="predicted"/>
<dbReference type="EMBL" id="JAQJAE010000006">
    <property type="protein sequence ID" value="KAJ5588664.1"/>
    <property type="molecule type" value="Genomic_DNA"/>
</dbReference>
<organism evidence="1 2">
    <name type="scientific">Penicillium hordei</name>
    <dbReference type="NCBI Taxonomy" id="40994"/>
    <lineage>
        <taxon>Eukaryota</taxon>
        <taxon>Fungi</taxon>
        <taxon>Dikarya</taxon>
        <taxon>Ascomycota</taxon>
        <taxon>Pezizomycotina</taxon>
        <taxon>Eurotiomycetes</taxon>
        <taxon>Eurotiomycetidae</taxon>
        <taxon>Eurotiales</taxon>
        <taxon>Aspergillaceae</taxon>
        <taxon>Penicillium</taxon>
    </lineage>
</organism>
<gene>
    <name evidence="1" type="ORF">N7537_011342</name>
</gene>
<reference evidence="1" key="2">
    <citation type="submission" date="2023-01" db="EMBL/GenBank/DDBJ databases">
        <authorList>
            <person name="Petersen C."/>
        </authorList>
    </citation>
    <scope>NUCLEOTIDE SEQUENCE</scope>
    <source>
        <strain evidence="1">IBT 12815</strain>
    </source>
</reference>
<dbReference type="RefSeq" id="XP_056747683.1">
    <property type="nucleotide sequence ID" value="XM_056902396.1"/>
</dbReference>